<keyword evidence="8" id="KW-0472">Membrane</keyword>
<evidence type="ECO:0000256" key="8">
    <source>
        <dbReference type="ARBA" id="ARBA00023136"/>
    </source>
</evidence>
<protein>
    <submittedName>
        <fullName evidence="10">sn-glycerol-3-phosphate transport, ATP binding protein</fullName>
    </submittedName>
</protein>
<dbReference type="GO" id="GO:0001407">
    <property type="term" value="P:glycerophosphodiester transmembrane transport"/>
    <property type="evidence" value="ECO:0007669"/>
    <property type="project" value="TreeGrafter"/>
</dbReference>
<dbReference type="AlphaFoldDB" id="A0A0W0Y402"/>
<feature type="domain" description="ABC transporter" evidence="9">
    <location>
        <begin position="4"/>
        <end position="234"/>
    </location>
</feature>
<reference evidence="10 11" key="1">
    <citation type="submission" date="2015-11" db="EMBL/GenBank/DDBJ databases">
        <title>Genomic analysis of 38 Legionella species identifies large and diverse effector repertoires.</title>
        <authorList>
            <person name="Burstein D."/>
            <person name="Amaro F."/>
            <person name="Zusman T."/>
            <person name="Lifshitz Z."/>
            <person name="Cohen O."/>
            <person name="Gilbert J.A."/>
            <person name="Pupko T."/>
            <person name="Shuman H.A."/>
            <person name="Segal G."/>
        </authorList>
    </citation>
    <scope>NUCLEOTIDE SEQUENCE [LARGE SCALE GENOMIC DNA]</scope>
    <source>
        <strain evidence="10 11">CDC#1442-AUS-E</strain>
    </source>
</reference>
<dbReference type="PANTHER" id="PTHR43875">
    <property type="entry name" value="MALTODEXTRIN IMPORT ATP-BINDING PROTEIN MSMX"/>
    <property type="match status" value="1"/>
</dbReference>
<dbReference type="OrthoDB" id="9802264at2"/>
<dbReference type="Gene3D" id="2.40.50.100">
    <property type="match status" value="1"/>
</dbReference>
<keyword evidence="3" id="KW-0997">Cell inner membrane</keyword>
<dbReference type="InterPro" id="IPR027417">
    <property type="entry name" value="P-loop_NTPase"/>
</dbReference>
<dbReference type="InterPro" id="IPR040582">
    <property type="entry name" value="OB_MalK-like"/>
</dbReference>
<evidence type="ECO:0000256" key="3">
    <source>
        <dbReference type="ARBA" id="ARBA00022519"/>
    </source>
</evidence>
<keyword evidence="7" id="KW-1278">Translocase</keyword>
<dbReference type="EMBL" id="LNYS01000006">
    <property type="protein sequence ID" value="KTD51741.1"/>
    <property type="molecule type" value="Genomic_DNA"/>
</dbReference>
<evidence type="ECO:0000256" key="7">
    <source>
        <dbReference type="ARBA" id="ARBA00022967"/>
    </source>
</evidence>
<dbReference type="CDD" id="cd03301">
    <property type="entry name" value="ABC_MalK_N"/>
    <property type="match status" value="1"/>
</dbReference>
<name>A0A0W0Y402_9GAMM</name>
<keyword evidence="6" id="KW-0067">ATP-binding</keyword>
<dbReference type="InterPro" id="IPR003593">
    <property type="entry name" value="AAA+_ATPase"/>
</dbReference>
<dbReference type="InterPro" id="IPR003439">
    <property type="entry name" value="ABC_transporter-like_ATP-bd"/>
</dbReference>
<dbReference type="GO" id="GO:0055052">
    <property type="term" value="C:ATP-binding cassette (ABC) transporter complex, substrate-binding subunit-containing"/>
    <property type="evidence" value="ECO:0007669"/>
    <property type="project" value="TreeGrafter"/>
</dbReference>
<dbReference type="RefSeq" id="WP_058506697.1">
    <property type="nucleotide sequence ID" value="NZ_CAAAIK010000002.1"/>
</dbReference>
<evidence type="ECO:0000256" key="6">
    <source>
        <dbReference type="ARBA" id="ARBA00022840"/>
    </source>
</evidence>
<dbReference type="InterPro" id="IPR008995">
    <property type="entry name" value="Mo/tungstate-bd_C_term_dom"/>
</dbReference>
<dbReference type="InterPro" id="IPR017871">
    <property type="entry name" value="ABC_transporter-like_CS"/>
</dbReference>
<dbReference type="InterPro" id="IPR047641">
    <property type="entry name" value="ABC_transpr_MalK/UgpC-like"/>
</dbReference>
<dbReference type="PANTHER" id="PTHR43875:SF12">
    <property type="entry name" value="SN-GLYCEROL-3-PHOSPHATE IMPORT ATP-BINDING PROTEIN UGPC"/>
    <property type="match status" value="1"/>
</dbReference>
<keyword evidence="1" id="KW-0813">Transport</keyword>
<evidence type="ECO:0000313" key="11">
    <source>
        <dbReference type="Proteomes" id="UP000054618"/>
    </source>
</evidence>
<dbReference type="PROSITE" id="PS00211">
    <property type="entry name" value="ABC_TRANSPORTER_1"/>
    <property type="match status" value="1"/>
</dbReference>
<dbReference type="Gene3D" id="3.40.50.300">
    <property type="entry name" value="P-loop containing nucleotide triphosphate hydrolases"/>
    <property type="match status" value="1"/>
</dbReference>
<dbReference type="GO" id="GO:0005524">
    <property type="term" value="F:ATP binding"/>
    <property type="evidence" value="ECO:0007669"/>
    <property type="project" value="UniProtKB-KW"/>
</dbReference>
<dbReference type="InterPro" id="IPR012340">
    <property type="entry name" value="NA-bd_OB-fold"/>
</dbReference>
<dbReference type="GO" id="GO:0008643">
    <property type="term" value="P:carbohydrate transport"/>
    <property type="evidence" value="ECO:0007669"/>
    <property type="project" value="InterPro"/>
</dbReference>
<dbReference type="Pfam" id="PF17912">
    <property type="entry name" value="OB_MalK"/>
    <property type="match status" value="1"/>
</dbReference>
<evidence type="ECO:0000256" key="5">
    <source>
        <dbReference type="ARBA" id="ARBA00022741"/>
    </source>
</evidence>
<gene>
    <name evidence="10" type="primary">ugpC</name>
    <name evidence="10" type="ORF">Lqui_0585</name>
</gene>
<dbReference type="SUPFAM" id="SSF50331">
    <property type="entry name" value="MOP-like"/>
    <property type="match status" value="1"/>
</dbReference>
<keyword evidence="5" id="KW-0547">Nucleotide-binding</keyword>
<keyword evidence="4" id="KW-0762">Sugar transport</keyword>
<dbReference type="GO" id="GO:0016887">
    <property type="term" value="F:ATP hydrolysis activity"/>
    <property type="evidence" value="ECO:0007669"/>
    <property type="project" value="InterPro"/>
</dbReference>
<comment type="caution">
    <text evidence="10">The sequence shown here is derived from an EMBL/GenBank/DDBJ whole genome shotgun (WGS) entry which is preliminary data.</text>
</comment>
<dbReference type="InterPro" id="IPR015855">
    <property type="entry name" value="ABC_transpr_MalK-like"/>
</dbReference>
<dbReference type="NCBIfam" id="NF008653">
    <property type="entry name" value="PRK11650.1"/>
    <property type="match status" value="1"/>
</dbReference>
<organism evidence="10 11">
    <name type="scientific">Legionella quinlivanii</name>
    <dbReference type="NCBI Taxonomy" id="45073"/>
    <lineage>
        <taxon>Bacteria</taxon>
        <taxon>Pseudomonadati</taxon>
        <taxon>Pseudomonadota</taxon>
        <taxon>Gammaproteobacteria</taxon>
        <taxon>Legionellales</taxon>
        <taxon>Legionellaceae</taxon>
        <taxon>Legionella</taxon>
    </lineage>
</organism>
<evidence type="ECO:0000256" key="4">
    <source>
        <dbReference type="ARBA" id="ARBA00022597"/>
    </source>
</evidence>
<dbReference type="PROSITE" id="PS50893">
    <property type="entry name" value="ABC_TRANSPORTER_2"/>
    <property type="match status" value="1"/>
</dbReference>
<dbReference type="GO" id="GO:0015794">
    <property type="term" value="P:glycerol-3-phosphate transmembrane transport"/>
    <property type="evidence" value="ECO:0007669"/>
    <property type="project" value="TreeGrafter"/>
</dbReference>
<dbReference type="STRING" id="45073.Lqui_0585"/>
<dbReference type="PATRIC" id="fig|45073.5.peg.616"/>
<dbReference type="Gene3D" id="2.40.50.140">
    <property type="entry name" value="Nucleic acid-binding proteins"/>
    <property type="match status" value="1"/>
</dbReference>
<keyword evidence="11" id="KW-1185">Reference proteome</keyword>
<dbReference type="GO" id="GO:0140359">
    <property type="term" value="F:ABC-type transporter activity"/>
    <property type="evidence" value="ECO:0007669"/>
    <property type="project" value="InterPro"/>
</dbReference>
<evidence type="ECO:0000256" key="2">
    <source>
        <dbReference type="ARBA" id="ARBA00022475"/>
    </source>
</evidence>
<dbReference type="SUPFAM" id="SSF52540">
    <property type="entry name" value="P-loop containing nucleoside triphosphate hydrolases"/>
    <property type="match status" value="1"/>
</dbReference>
<dbReference type="Pfam" id="PF00005">
    <property type="entry name" value="ABC_tran"/>
    <property type="match status" value="1"/>
</dbReference>
<sequence length="370" mass="41118">MATVKLLHVSKEYDKQQILCDVNLNIVQGEFVAIIGPSGCGKSTLLRLVAGLEEISSGQIFFDEQCVNNIAPSKRDIAMVFQNYALYPHMTCFENMAYGLKIRGMSGDSIRRRVLEVAEMLQISACLQRKPQALSGGQRQRVAMGRAIVRSPAVFLFDEPLSNLDTKLRNEMRYEIRKIHQNLATTSIYVTHDQTEAMTMASKVVVLNQGRIEQIGSPQELYQQPQSLFVAGFTGHYPMNLIRARLDKGSGKISSKLGFDLPVPNSSHCIVDEVIIGIRPEHLRINTDAATPAIRVKIEYIDDLGADKLIHAQSMCGTTQFAIRASADEPISDNHLDIELNIAKANLFDSKTGLRMGGWHESKQHCVAGY</sequence>
<dbReference type="SMART" id="SM00382">
    <property type="entry name" value="AAA"/>
    <property type="match status" value="1"/>
</dbReference>
<dbReference type="Proteomes" id="UP000054618">
    <property type="component" value="Unassembled WGS sequence"/>
</dbReference>
<dbReference type="FunFam" id="3.40.50.300:FF:000042">
    <property type="entry name" value="Maltose/maltodextrin ABC transporter, ATP-binding protein"/>
    <property type="match status" value="1"/>
</dbReference>
<proteinExistence type="predicted"/>
<accession>A0A0W0Y402</accession>
<evidence type="ECO:0000256" key="1">
    <source>
        <dbReference type="ARBA" id="ARBA00022448"/>
    </source>
</evidence>
<evidence type="ECO:0000313" key="10">
    <source>
        <dbReference type="EMBL" id="KTD51741.1"/>
    </source>
</evidence>
<keyword evidence="2" id="KW-1003">Cell membrane</keyword>
<evidence type="ECO:0000259" key="9">
    <source>
        <dbReference type="PROSITE" id="PS50893"/>
    </source>
</evidence>